<feature type="binding site" evidence="13">
    <location>
        <position position="108"/>
    </location>
    <ligand>
        <name>Mn(2+)</name>
        <dbReference type="ChEBI" id="CHEBI:29035"/>
    </ligand>
</feature>
<dbReference type="PANTHER" id="PTHR31238">
    <property type="entry name" value="GERMIN-LIKE PROTEIN SUBFAMILY 3 MEMBER 3"/>
    <property type="match status" value="1"/>
</dbReference>
<evidence type="ECO:0000256" key="8">
    <source>
        <dbReference type="ARBA" id="ARBA00023211"/>
    </source>
</evidence>
<feature type="signal peptide" evidence="15">
    <location>
        <begin position="1"/>
        <end position="20"/>
    </location>
</feature>
<evidence type="ECO:0000256" key="2">
    <source>
        <dbReference type="ARBA" id="ARBA00007456"/>
    </source>
</evidence>
<dbReference type="SUPFAM" id="SSF51182">
    <property type="entry name" value="RmlC-like cupins"/>
    <property type="match status" value="1"/>
</dbReference>
<comment type="subunit">
    <text evidence="11">Monomer. In the absence of manganese, it forms tetrameric and pentameric forms which show superoxide dismutase activity.</text>
</comment>
<dbReference type="InterPro" id="IPR014710">
    <property type="entry name" value="RmlC-like_jellyroll"/>
</dbReference>
<dbReference type="FunFam" id="2.60.120.10:FF:000025">
    <property type="entry name" value="germin-like protein subfamily 2 member 1"/>
    <property type="match status" value="1"/>
</dbReference>
<comment type="catalytic activity">
    <reaction evidence="9">
        <text>2 superoxide + 2 H(+) = H2O2 + O2</text>
        <dbReference type="Rhea" id="RHEA:20696"/>
        <dbReference type="ChEBI" id="CHEBI:15378"/>
        <dbReference type="ChEBI" id="CHEBI:15379"/>
        <dbReference type="ChEBI" id="CHEBI:16240"/>
        <dbReference type="ChEBI" id="CHEBI:18421"/>
        <dbReference type="EC" id="1.15.1.1"/>
    </reaction>
</comment>
<dbReference type="GO" id="GO:0048046">
    <property type="term" value="C:apoplast"/>
    <property type="evidence" value="ECO:0007669"/>
    <property type="project" value="UniProtKB-SubCell"/>
</dbReference>
<evidence type="ECO:0000256" key="5">
    <source>
        <dbReference type="ARBA" id="ARBA00022723"/>
    </source>
</evidence>
<evidence type="ECO:0000313" key="17">
    <source>
        <dbReference type="EMBL" id="CAI9092806.1"/>
    </source>
</evidence>
<dbReference type="InterPro" id="IPR001929">
    <property type="entry name" value="Germin"/>
</dbReference>
<keyword evidence="5 12" id="KW-0479">Metal-binding</keyword>
<reference evidence="17" key="1">
    <citation type="submission" date="2023-03" db="EMBL/GenBank/DDBJ databases">
        <authorList>
            <person name="Julca I."/>
        </authorList>
    </citation>
    <scope>NUCLEOTIDE SEQUENCE</scope>
</reference>
<feature type="binding site" evidence="13">
    <location>
        <position position="115"/>
    </location>
    <ligand>
        <name>Mn(2+)</name>
        <dbReference type="ChEBI" id="CHEBI:29035"/>
    </ligand>
</feature>
<comment type="similarity">
    <text evidence="2 15">Belongs to the germin family.</text>
</comment>
<feature type="chain" id="PRO_5043105360" description="Germin-like protein" evidence="15">
    <location>
        <begin position="21"/>
        <end position="217"/>
    </location>
</feature>
<evidence type="ECO:0000256" key="12">
    <source>
        <dbReference type="PIRSR" id="PIRSR601929-1"/>
    </source>
</evidence>
<name>A0AAV1CBA9_OLDCO</name>
<evidence type="ECO:0000256" key="10">
    <source>
        <dbReference type="ARBA" id="ARBA00058969"/>
    </source>
</evidence>
<protein>
    <recommendedName>
        <fullName evidence="15">Germin-like protein</fullName>
    </recommendedName>
</protein>
<evidence type="ECO:0000256" key="13">
    <source>
        <dbReference type="PIRSR" id="PIRSR601929-2"/>
    </source>
</evidence>
<dbReference type="Proteomes" id="UP001161247">
    <property type="component" value="Chromosome 2"/>
</dbReference>
<dbReference type="GO" id="GO:0004784">
    <property type="term" value="F:superoxide dismutase activity"/>
    <property type="evidence" value="ECO:0007669"/>
    <property type="project" value="UniProtKB-EC"/>
</dbReference>
<evidence type="ECO:0000259" key="16">
    <source>
        <dbReference type="SMART" id="SM00835"/>
    </source>
</evidence>
<proteinExistence type="inferred from homology"/>
<evidence type="ECO:0000256" key="3">
    <source>
        <dbReference type="ARBA" id="ARBA00022523"/>
    </source>
</evidence>
<feature type="binding site" evidence="13">
    <location>
        <position position="110"/>
    </location>
    <ligand>
        <name>Mn(2+)</name>
        <dbReference type="ChEBI" id="CHEBI:29035"/>
    </ligand>
</feature>
<evidence type="ECO:0000256" key="15">
    <source>
        <dbReference type="RuleBase" id="RU366015"/>
    </source>
</evidence>
<dbReference type="GO" id="GO:0009506">
    <property type="term" value="C:plasmodesma"/>
    <property type="evidence" value="ECO:0007669"/>
    <property type="project" value="UniProtKB-ARBA"/>
</dbReference>
<feature type="binding site" evidence="13">
    <location>
        <position position="154"/>
    </location>
    <ligand>
        <name>Mn(2+)</name>
        <dbReference type="ChEBI" id="CHEBI:29035"/>
    </ligand>
</feature>
<dbReference type="GO" id="GO:0030145">
    <property type="term" value="F:manganese ion binding"/>
    <property type="evidence" value="ECO:0007669"/>
    <property type="project" value="UniProtKB-UniRule"/>
</dbReference>
<keyword evidence="4 15" id="KW-0964">Secreted</keyword>
<feature type="binding site" evidence="12">
    <location>
        <position position="110"/>
    </location>
    <ligand>
        <name>oxalate</name>
        <dbReference type="ChEBI" id="CHEBI:30623"/>
    </ligand>
</feature>
<evidence type="ECO:0000256" key="11">
    <source>
        <dbReference type="ARBA" id="ARBA00064720"/>
    </source>
</evidence>
<dbReference type="PRINTS" id="PR00325">
    <property type="entry name" value="GERMIN"/>
</dbReference>
<dbReference type="SMART" id="SM00835">
    <property type="entry name" value="Cupin_1"/>
    <property type="match status" value="1"/>
</dbReference>
<comment type="subcellular location">
    <subcellularLocation>
        <location evidence="1 15">Secreted</location>
        <location evidence="1 15">Extracellular space</location>
        <location evidence="1 15">Apoplast</location>
    </subcellularLocation>
</comment>
<evidence type="ECO:0000256" key="1">
    <source>
        <dbReference type="ARBA" id="ARBA00004271"/>
    </source>
</evidence>
<dbReference type="Pfam" id="PF00190">
    <property type="entry name" value="Cupin_1"/>
    <property type="match status" value="1"/>
</dbReference>
<keyword evidence="3 15" id="KW-0052">Apoplast</keyword>
<evidence type="ECO:0000256" key="7">
    <source>
        <dbReference type="ARBA" id="ARBA00023157"/>
    </source>
</evidence>
<evidence type="ECO:0000256" key="6">
    <source>
        <dbReference type="ARBA" id="ARBA00022729"/>
    </source>
</evidence>
<keyword evidence="6 15" id="KW-0732">Signal</keyword>
<sequence>MKTILQLTMGLILLVGLAECDPDPLQDYCVASTQTPPSFYGNGVPCIHPQLAKSSHFATSSLSKPGNTDNQFGFNISMTNTTNLPGMNTLGLAMARLDIGPDGIVPLHSHPRASEVTILLKGTLFVGFVDGSNRLFNRQLRPGDSFVFPKGLIHYLYNMDKDEAALALSGFSSQNPGLQISSFASFVSKPGIPDEVLEKSFKIHSPDVAKIRRNLGG</sequence>
<evidence type="ECO:0000256" key="14">
    <source>
        <dbReference type="PIRSR" id="PIRSR601929-3"/>
    </source>
</evidence>
<dbReference type="InterPro" id="IPR019780">
    <property type="entry name" value="Germin_Mn-BS"/>
</dbReference>
<dbReference type="InterPro" id="IPR011051">
    <property type="entry name" value="RmlC_Cupin_sf"/>
</dbReference>
<dbReference type="CDD" id="cd02241">
    <property type="entry name" value="cupin_OxOx"/>
    <property type="match status" value="1"/>
</dbReference>
<feature type="domain" description="Cupin type-1" evidence="16">
    <location>
        <begin position="60"/>
        <end position="209"/>
    </location>
</feature>
<dbReference type="Gene3D" id="2.60.120.10">
    <property type="entry name" value="Jelly Rolls"/>
    <property type="match status" value="1"/>
</dbReference>
<comment type="function">
    <text evidence="10">May interact with bacterial adhesins thereby protecting the reproductive tissues from microbial attack. Has no oxalate oxidase activity.</text>
</comment>
<dbReference type="InterPro" id="IPR006045">
    <property type="entry name" value="Cupin_1"/>
</dbReference>
<dbReference type="PROSITE" id="PS00725">
    <property type="entry name" value="GERMIN"/>
    <property type="match status" value="1"/>
</dbReference>
<evidence type="ECO:0000256" key="9">
    <source>
        <dbReference type="ARBA" id="ARBA00049204"/>
    </source>
</evidence>
<feature type="binding site" evidence="12">
    <location>
        <position position="115"/>
    </location>
    <ligand>
        <name>oxalate</name>
        <dbReference type="ChEBI" id="CHEBI:30623"/>
    </ligand>
</feature>
<evidence type="ECO:0000313" key="18">
    <source>
        <dbReference type="Proteomes" id="UP001161247"/>
    </source>
</evidence>
<organism evidence="17 18">
    <name type="scientific">Oldenlandia corymbosa var. corymbosa</name>
    <dbReference type="NCBI Taxonomy" id="529605"/>
    <lineage>
        <taxon>Eukaryota</taxon>
        <taxon>Viridiplantae</taxon>
        <taxon>Streptophyta</taxon>
        <taxon>Embryophyta</taxon>
        <taxon>Tracheophyta</taxon>
        <taxon>Spermatophyta</taxon>
        <taxon>Magnoliopsida</taxon>
        <taxon>eudicotyledons</taxon>
        <taxon>Gunneridae</taxon>
        <taxon>Pentapetalae</taxon>
        <taxon>asterids</taxon>
        <taxon>lamiids</taxon>
        <taxon>Gentianales</taxon>
        <taxon>Rubiaceae</taxon>
        <taxon>Rubioideae</taxon>
        <taxon>Spermacoceae</taxon>
        <taxon>Hedyotis-Oldenlandia complex</taxon>
        <taxon>Oldenlandia</taxon>
    </lineage>
</organism>
<dbReference type="EMBL" id="OX459119">
    <property type="protein sequence ID" value="CAI9092806.1"/>
    <property type="molecule type" value="Genomic_DNA"/>
</dbReference>
<gene>
    <name evidence="17" type="ORF">OLC1_LOCUS4379</name>
</gene>
<keyword evidence="18" id="KW-1185">Reference proteome</keyword>
<dbReference type="GO" id="GO:2000280">
    <property type="term" value="P:regulation of root development"/>
    <property type="evidence" value="ECO:0007669"/>
    <property type="project" value="UniProtKB-ARBA"/>
</dbReference>
<feature type="disulfide bond" evidence="14">
    <location>
        <begin position="29"/>
        <end position="46"/>
    </location>
</feature>
<accession>A0AAV1CBA9</accession>
<keyword evidence="8 12" id="KW-0464">Manganese</keyword>
<evidence type="ECO:0000256" key="4">
    <source>
        <dbReference type="ARBA" id="ARBA00022525"/>
    </source>
</evidence>
<dbReference type="GO" id="GO:0010497">
    <property type="term" value="P:plasmodesmata-mediated intercellular transport"/>
    <property type="evidence" value="ECO:0007669"/>
    <property type="project" value="UniProtKB-ARBA"/>
</dbReference>
<dbReference type="AlphaFoldDB" id="A0AAV1CBA9"/>
<keyword evidence="7 14" id="KW-1015">Disulfide bond</keyword>